<gene>
    <name evidence="15" type="ORF">CL6EHI_068350</name>
</gene>
<dbReference type="VEuPathDB" id="AmoebaDB:EHI8A_025980"/>
<dbReference type="VEuPathDB" id="AmoebaDB:EHI_068350"/>
<comment type="catalytic activity">
    <reaction evidence="9">
        <text>L-threonyl-[protein] + ATP = O-phospho-L-threonyl-[protein] + ADP + H(+)</text>
        <dbReference type="Rhea" id="RHEA:46608"/>
        <dbReference type="Rhea" id="RHEA-COMP:11060"/>
        <dbReference type="Rhea" id="RHEA-COMP:11605"/>
        <dbReference type="ChEBI" id="CHEBI:15378"/>
        <dbReference type="ChEBI" id="CHEBI:30013"/>
        <dbReference type="ChEBI" id="CHEBI:30616"/>
        <dbReference type="ChEBI" id="CHEBI:61977"/>
        <dbReference type="ChEBI" id="CHEBI:456216"/>
        <dbReference type="EC" id="2.7.11.1"/>
    </reaction>
</comment>
<dbReference type="SMART" id="SM00220">
    <property type="entry name" value="S_TKc"/>
    <property type="match status" value="1"/>
</dbReference>
<dbReference type="GO" id="GO:0051082">
    <property type="term" value="F:unfolded protein binding"/>
    <property type="evidence" value="ECO:0007669"/>
    <property type="project" value="TreeGrafter"/>
</dbReference>
<dbReference type="InterPro" id="IPR010513">
    <property type="entry name" value="KEN_dom"/>
</dbReference>
<keyword evidence="7" id="KW-0067">ATP-binding</keyword>
<evidence type="ECO:0000313" key="16">
    <source>
        <dbReference type="Proteomes" id="UP000078387"/>
    </source>
</evidence>
<evidence type="ECO:0000259" key="14">
    <source>
        <dbReference type="PROSITE" id="PS51392"/>
    </source>
</evidence>
<dbReference type="PANTHER" id="PTHR13954">
    <property type="entry name" value="IRE1-RELATED"/>
    <property type="match status" value="1"/>
</dbReference>
<dbReference type="InterPro" id="IPR038357">
    <property type="entry name" value="KEN_sf"/>
</dbReference>
<keyword evidence="3" id="KW-0808">Transferase</keyword>
<keyword evidence="11" id="KW-1133">Transmembrane helix</keyword>
<evidence type="ECO:0000256" key="12">
    <source>
        <dbReference type="SAM" id="SignalP"/>
    </source>
</evidence>
<dbReference type="FunFam" id="1.20.1440.180:FF:000004">
    <property type="entry name" value="Protein kinase, putative"/>
    <property type="match status" value="1"/>
</dbReference>
<dbReference type="PANTHER" id="PTHR13954:SF6">
    <property type="entry name" value="NON-SPECIFIC SERINE_THREONINE PROTEIN KINASE"/>
    <property type="match status" value="1"/>
</dbReference>
<evidence type="ECO:0000256" key="5">
    <source>
        <dbReference type="ARBA" id="ARBA00022741"/>
    </source>
</evidence>
<name>A0A175JF09_ENTHI</name>
<comment type="caution">
    <text evidence="15">The sequence shown here is derived from an EMBL/GenBank/DDBJ whole genome shotgun (WGS) entry which is preliminary data.</text>
</comment>
<dbReference type="FunFam" id="3.30.200.20:FF:000077">
    <property type="entry name" value="Putative Serine/threonine-protein kinase/endoribonuclease IRE1"/>
    <property type="match status" value="1"/>
</dbReference>
<dbReference type="Gene3D" id="1.10.510.10">
    <property type="entry name" value="Transferase(Phosphotransferase) domain 1"/>
    <property type="match status" value="1"/>
</dbReference>
<protein>
    <recommendedName>
        <fullName evidence="1">non-specific serine/threonine protein kinase</fullName>
        <ecNumber evidence="1">2.7.11.1</ecNumber>
    </recommendedName>
</protein>
<keyword evidence="4 12" id="KW-0732">Signal</keyword>
<evidence type="ECO:0000256" key="10">
    <source>
        <dbReference type="ARBA" id="ARBA00048679"/>
    </source>
</evidence>
<dbReference type="PROSITE" id="PS51392">
    <property type="entry name" value="KEN"/>
    <property type="match status" value="1"/>
</dbReference>
<reference evidence="15 16" key="1">
    <citation type="submission" date="2016-05" db="EMBL/GenBank/DDBJ databases">
        <title>First whole genome sequencing of Entamoeba histolytica HM1:IMSS-clone-6.</title>
        <authorList>
            <person name="Mukherjee Avik.K."/>
            <person name="Izumyama S."/>
            <person name="Nakada-Tsukui K."/>
            <person name="Nozaki T."/>
        </authorList>
    </citation>
    <scope>NUCLEOTIDE SEQUENCE [LARGE SCALE GENOMIC DNA]</scope>
    <source>
        <strain evidence="15 16">HM1:IMSS clone 6</strain>
    </source>
</reference>
<accession>A0A175JF09</accession>
<dbReference type="eggNOG" id="KOG1027">
    <property type="taxonomic scope" value="Eukaryota"/>
</dbReference>
<organism evidence="15 16">
    <name type="scientific">Entamoeba histolytica</name>
    <dbReference type="NCBI Taxonomy" id="5759"/>
    <lineage>
        <taxon>Eukaryota</taxon>
        <taxon>Amoebozoa</taxon>
        <taxon>Evosea</taxon>
        <taxon>Archamoebae</taxon>
        <taxon>Mastigamoebida</taxon>
        <taxon>Entamoebidae</taxon>
        <taxon>Entamoeba</taxon>
    </lineage>
</organism>
<evidence type="ECO:0000256" key="2">
    <source>
        <dbReference type="ARBA" id="ARBA00022527"/>
    </source>
</evidence>
<dbReference type="AlphaFoldDB" id="A0A175JF09"/>
<dbReference type="EMBL" id="BDEQ01000001">
    <property type="protein sequence ID" value="GAT92096.1"/>
    <property type="molecule type" value="Genomic_DNA"/>
</dbReference>
<dbReference type="PROSITE" id="PS00108">
    <property type="entry name" value="PROTEIN_KINASE_ST"/>
    <property type="match status" value="1"/>
</dbReference>
<dbReference type="Gene3D" id="1.20.1440.180">
    <property type="entry name" value="KEN domain"/>
    <property type="match status" value="1"/>
</dbReference>
<feature type="signal peptide" evidence="12">
    <location>
        <begin position="1"/>
        <end position="16"/>
    </location>
</feature>
<dbReference type="GO" id="GO:0004521">
    <property type="term" value="F:RNA endonuclease activity"/>
    <property type="evidence" value="ECO:0007669"/>
    <property type="project" value="InterPro"/>
</dbReference>
<comment type="catalytic activity">
    <reaction evidence="10">
        <text>L-seryl-[protein] + ATP = O-phospho-L-seryl-[protein] + ADP + H(+)</text>
        <dbReference type="Rhea" id="RHEA:17989"/>
        <dbReference type="Rhea" id="RHEA-COMP:9863"/>
        <dbReference type="Rhea" id="RHEA-COMP:11604"/>
        <dbReference type="ChEBI" id="CHEBI:15378"/>
        <dbReference type="ChEBI" id="CHEBI:29999"/>
        <dbReference type="ChEBI" id="CHEBI:30616"/>
        <dbReference type="ChEBI" id="CHEBI:83421"/>
        <dbReference type="ChEBI" id="CHEBI:456216"/>
        <dbReference type="EC" id="2.7.11.1"/>
    </reaction>
</comment>
<evidence type="ECO:0000313" key="15">
    <source>
        <dbReference type="EMBL" id="GAT92096.1"/>
    </source>
</evidence>
<sequence>MVIVFFIICFVLSVQSHINEDFIILVHVDGYLSMHESKNGELMWLSQQLDPFIKTNSEEILLPSIDSSHSLFEFDSLTGEFKKFSYSINDIFDNSPFVLYNKEYITYRFIHQYGFDLNSGMICKDNCSSYLGIKDMLPFVVTQYQISSVERDGLANKFTISLYDLEVPKNNSNILRFDINTQQLELYDPIQFLTLWSKSISFIPMKAFIYHRRSNFLEIINIQYSSIQNQQIYLGNFVYENQQQVYSIVPDYLNVCFDTENEVKNQKNMYRKNRMRFGALYIDSLEQINDQTITSKEFKSLTKDEFNKYEDIQSYIKELKQNSTKMKKKEDVQQINETTFILILSLITVVLGLIVVVMIVYINYIQKGINSSSLSVHMTPTKYIPKDMNYIGEQFSCSKKVLGHGSLGTIVFEGTANGRKVAVKRMVKEFYTFADNEMKIINMTDEKPHLVRYYGSFEDDNFVYLAITFCPYTLDDYLIKIEEIENEKIDEETKENNSSKRLMKLNKERVRLMKECAIGVYYLHSLGIVHRDIKPLNVLIDENRGIRITDFGLAKKLDPSTSSFSNSTTKGSIGWQAPEMLDDSCPRLSKAVDIFTLGCLFYYIATRKHPYGNSLERQNNILKGICIKTECSFDNLYQSEFIACFNGMNKKNPNERITIEEVLSHPLFWSCKKRLEFIQKVSDIIIADKNYTISKRLDSAGVAIQWDKELSPIILQSINKYRIYDFNHTIDLLRVIRNESHHYYTLPQEEKDLYGTFPDGFYKYFHFKFPSLFTVLYSFVKEFYSHSDVLSEFFTPDL</sequence>
<evidence type="ECO:0000256" key="7">
    <source>
        <dbReference type="ARBA" id="ARBA00022840"/>
    </source>
</evidence>
<dbReference type="VEuPathDB" id="AmoebaDB:EHI8A_025990"/>
<dbReference type="InterPro" id="IPR045133">
    <property type="entry name" value="IRE1/2-like"/>
</dbReference>
<dbReference type="SUPFAM" id="SSF56112">
    <property type="entry name" value="Protein kinase-like (PK-like)"/>
    <property type="match status" value="1"/>
</dbReference>
<dbReference type="Pfam" id="PF00069">
    <property type="entry name" value="Pkinase"/>
    <property type="match status" value="1"/>
</dbReference>
<feature type="chain" id="PRO_5008039907" description="non-specific serine/threonine protein kinase" evidence="12">
    <location>
        <begin position="17"/>
        <end position="798"/>
    </location>
</feature>
<dbReference type="VEuPathDB" id="AmoebaDB:EHI5A_050870"/>
<dbReference type="VEuPathDB" id="AmoebaDB:EHI7A_029300"/>
<evidence type="ECO:0000256" key="4">
    <source>
        <dbReference type="ARBA" id="ARBA00022729"/>
    </source>
</evidence>
<keyword evidence="11" id="KW-0472">Membrane</keyword>
<feature type="domain" description="Protein kinase" evidence="13">
    <location>
        <begin position="396"/>
        <end position="668"/>
    </location>
</feature>
<dbReference type="GO" id="GO:0005524">
    <property type="term" value="F:ATP binding"/>
    <property type="evidence" value="ECO:0007669"/>
    <property type="project" value="UniProtKB-KW"/>
</dbReference>
<dbReference type="PROSITE" id="PS50011">
    <property type="entry name" value="PROTEIN_KINASE_DOM"/>
    <property type="match status" value="1"/>
</dbReference>
<dbReference type="VEuPathDB" id="AmoebaDB:KM1_062760"/>
<dbReference type="InterPro" id="IPR011009">
    <property type="entry name" value="Kinase-like_dom_sf"/>
</dbReference>
<keyword evidence="8" id="KW-0175">Coiled coil</keyword>
<keyword evidence="5" id="KW-0547">Nucleotide-binding</keyword>
<dbReference type="EC" id="2.7.11.1" evidence="1"/>
<dbReference type="Pfam" id="PF06479">
    <property type="entry name" value="Ribonuc_2-5A"/>
    <property type="match status" value="1"/>
</dbReference>
<dbReference type="GO" id="GO:0006397">
    <property type="term" value="P:mRNA processing"/>
    <property type="evidence" value="ECO:0007669"/>
    <property type="project" value="InterPro"/>
</dbReference>
<keyword evidence="11" id="KW-0812">Transmembrane</keyword>
<proteinExistence type="predicted"/>
<dbReference type="FunFam" id="1.10.510.10:FF:001288">
    <property type="entry name" value="Protein kinase, putative"/>
    <property type="match status" value="1"/>
</dbReference>
<dbReference type="GO" id="GO:0036498">
    <property type="term" value="P:IRE1-mediated unfolded protein response"/>
    <property type="evidence" value="ECO:0007669"/>
    <property type="project" value="TreeGrafter"/>
</dbReference>
<dbReference type="Gene3D" id="3.30.200.20">
    <property type="entry name" value="Phosphorylase Kinase, domain 1"/>
    <property type="match status" value="1"/>
</dbReference>
<evidence type="ECO:0000256" key="1">
    <source>
        <dbReference type="ARBA" id="ARBA00012513"/>
    </source>
</evidence>
<feature type="transmembrane region" description="Helical" evidence="11">
    <location>
        <begin position="340"/>
        <end position="364"/>
    </location>
</feature>
<evidence type="ECO:0000256" key="8">
    <source>
        <dbReference type="ARBA" id="ARBA00023054"/>
    </source>
</evidence>
<keyword evidence="2" id="KW-0723">Serine/threonine-protein kinase</keyword>
<dbReference type="InterPro" id="IPR008271">
    <property type="entry name" value="Ser/Thr_kinase_AS"/>
</dbReference>
<evidence type="ECO:0000256" key="11">
    <source>
        <dbReference type="SAM" id="Phobius"/>
    </source>
</evidence>
<dbReference type="Proteomes" id="UP000078387">
    <property type="component" value="Unassembled WGS sequence"/>
</dbReference>
<keyword evidence="6 15" id="KW-0418">Kinase</keyword>
<evidence type="ECO:0000256" key="6">
    <source>
        <dbReference type="ARBA" id="ARBA00022777"/>
    </source>
</evidence>
<evidence type="ECO:0000256" key="9">
    <source>
        <dbReference type="ARBA" id="ARBA00047899"/>
    </source>
</evidence>
<dbReference type="InterPro" id="IPR000719">
    <property type="entry name" value="Prot_kinase_dom"/>
</dbReference>
<evidence type="ECO:0000259" key="13">
    <source>
        <dbReference type="PROSITE" id="PS50011"/>
    </source>
</evidence>
<feature type="domain" description="KEN" evidence="14">
    <location>
        <begin position="671"/>
        <end position="796"/>
    </location>
</feature>
<dbReference type="GO" id="GO:0004674">
    <property type="term" value="F:protein serine/threonine kinase activity"/>
    <property type="evidence" value="ECO:0007669"/>
    <property type="project" value="UniProtKB-KW"/>
</dbReference>
<dbReference type="GO" id="GO:1990604">
    <property type="term" value="C:IRE1-TRAF2-ASK1 complex"/>
    <property type="evidence" value="ECO:0007669"/>
    <property type="project" value="TreeGrafter"/>
</dbReference>
<evidence type="ECO:0000256" key="3">
    <source>
        <dbReference type="ARBA" id="ARBA00022679"/>
    </source>
</evidence>